<keyword evidence="3" id="KW-1185">Reference proteome</keyword>
<name>A0A150KSY8_9BACI</name>
<evidence type="ECO:0000313" key="3">
    <source>
        <dbReference type="Proteomes" id="UP000075666"/>
    </source>
</evidence>
<dbReference type="KEGG" id="hspo:JGZ69_00970"/>
<organism evidence="1 3">
    <name type="scientific">Heyndrickxia sporothermodurans</name>
    <dbReference type="NCBI Taxonomy" id="46224"/>
    <lineage>
        <taxon>Bacteria</taxon>
        <taxon>Bacillati</taxon>
        <taxon>Bacillota</taxon>
        <taxon>Bacilli</taxon>
        <taxon>Bacillales</taxon>
        <taxon>Bacillaceae</taxon>
        <taxon>Heyndrickxia</taxon>
    </lineage>
</organism>
<dbReference type="EMBL" id="LQYN01000071">
    <property type="protein sequence ID" value="KYD02671.1"/>
    <property type="molecule type" value="Genomic_DNA"/>
</dbReference>
<dbReference type="PATRIC" id="fig|46224.3.peg.3629"/>
<dbReference type="Proteomes" id="UP000595512">
    <property type="component" value="Chromosome"/>
</dbReference>
<dbReference type="OrthoDB" id="2895097at2"/>
<dbReference type="GeneID" id="62497785"/>
<accession>A0A150KSY8</accession>
<reference evidence="1 3" key="1">
    <citation type="submission" date="2016-01" db="EMBL/GenBank/DDBJ databases">
        <title>Genome Sequences of Twelve Sporeforming Bacillus Species Isolated from Foods.</title>
        <authorList>
            <person name="Berendsen E.M."/>
            <person name="Wells-Bennik M.H."/>
            <person name="Krawcyk A.O."/>
            <person name="De Jong A."/>
            <person name="Holsappel S."/>
            <person name="Eijlander R.T."/>
            <person name="Kuipers O.P."/>
        </authorList>
    </citation>
    <scope>NUCLEOTIDE SEQUENCE [LARGE SCALE GENOMIC DNA]</scope>
    <source>
        <strain evidence="1 3">B4102</strain>
    </source>
</reference>
<proteinExistence type="predicted"/>
<dbReference type="EMBL" id="CP066701">
    <property type="protein sequence ID" value="QQX25617.1"/>
    <property type="molecule type" value="Genomic_DNA"/>
</dbReference>
<protein>
    <submittedName>
        <fullName evidence="1">Uncharacterized protein</fullName>
    </submittedName>
</protein>
<evidence type="ECO:0000313" key="1">
    <source>
        <dbReference type="EMBL" id="KYD02671.1"/>
    </source>
</evidence>
<dbReference type="RefSeq" id="WP_066232712.1">
    <property type="nucleotide sequence ID" value="NZ_CP066701.1"/>
</dbReference>
<dbReference type="AlphaFoldDB" id="A0A150KSY8"/>
<sequence length="98" mass="10907">MAYLDGSNVLTESNMEYLWKKNKITIENGYLMSSGLINNVRVPLRAIETVVWAINPAKPTLSPALKIIGKGIVLAEIQIGIDIINDVQDWILEKLEIA</sequence>
<evidence type="ECO:0000313" key="2">
    <source>
        <dbReference type="EMBL" id="QQX25617.1"/>
    </source>
</evidence>
<evidence type="ECO:0000313" key="4">
    <source>
        <dbReference type="Proteomes" id="UP000595512"/>
    </source>
</evidence>
<dbReference type="Proteomes" id="UP000075666">
    <property type="component" value="Unassembled WGS sequence"/>
</dbReference>
<reference evidence="2 4" key="2">
    <citation type="submission" date="2020-12" db="EMBL/GenBank/DDBJ databases">
        <title>Taxonomic evaluation of the Bacillus sporothermodurans group of bacteria based on whole genome sequences.</title>
        <authorList>
            <person name="Fiedler G."/>
            <person name="Herbstmann A.-D."/>
            <person name="Doll E."/>
            <person name="Wenning M."/>
            <person name="Brinks E."/>
            <person name="Kabisch J."/>
            <person name="Breitenwieser F."/>
            <person name="Lappann M."/>
            <person name="Boehnlein C."/>
            <person name="Franz C."/>
        </authorList>
    </citation>
    <scope>NUCLEOTIDE SEQUENCE [LARGE SCALE GENOMIC DNA]</scope>
    <source>
        <strain evidence="2 4">DSM 10599</strain>
    </source>
</reference>
<gene>
    <name evidence="1" type="ORF">B4102_0266</name>
    <name evidence="2" type="ORF">JGZ69_00970</name>
</gene>